<accession>A0A660CJ47</accession>
<protein>
    <submittedName>
        <fullName evidence="1">Uncharacterized protein</fullName>
    </submittedName>
</protein>
<evidence type="ECO:0000313" key="2">
    <source>
        <dbReference type="Proteomes" id="UP000317303"/>
    </source>
</evidence>
<dbReference type="RefSeq" id="WP_036875475.1">
    <property type="nucleotide sequence ID" value="NZ_JOIJ01000001.1"/>
</dbReference>
<gene>
    <name evidence="1" type="ORF">JD82_03747</name>
</gene>
<comment type="caution">
    <text evidence="1">The sequence shown here is derived from an EMBL/GenBank/DDBJ whole genome shotgun (WGS) entry which is preliminary data.</text>
</comment>
<sequence length="306" mass="33089">MRRVGDPAQVAAVLDTLNRLLDAGTQADVARLARLAVDRLTDGPEGLAGVDEALLDRAIALYARACAAHPPDRIELADWVLAMSFGDPPVTVPLHAFAEALGDTGMEHIRSTVDATLAVSTPESAVKGEHAIAERLAEEIAEITGDVDRLVAAWSKLLPDVEISLKIVRALRAAGRHSEAIAHAARARGADPSRISELLAAGHDDEAWTLTRQLPAESAHLVVDVYRRHVDGLIAGRDTRNPAVNYARAAVALRRLRTLHRDAGTRDEFTAYLAGLVAEHGRKTRLMDEIRKARVALPKPPRQLRP</sequence>
<proteinExistence type="predicted"/>
<name>A0A660CJ47_9PSEU</name>
<dbReference type="Proteomes" id="UP000317303">
    <property type="component" value="Unassembled WGS sequence"/>
</dbReference>
<keyword evidence="2" id="KW-1185">Reference proteome</keyword>
<dbReference type="AlphaFoldDB" id="A0A660CJ47"/>
<organism evidence="1 2">
    <name type="scientific">Prauserella rugosa</name>
    <dbReference type="NCBI Taxonomy" id="43354"/>
    <lineage>
        <taxon>Bacteria</taxon>
        <taxon>Bacillati</taxon>
        <taxon>Actinomycetota</taxon>
        <taxon>Actinomycetes</taxon>
        <taxon>Pseudonocardiales</taxon>
        <taxon>Pseudonocardiaceae</taxon>
        <taxon>Prauserella</taxon>
    </lineage>
</organism>
<dbReference type="OrthoDB" id="3677745at2"/>
<reference evidence="1 2" key="1">
    <citation type="submission" date="2019-07" db="EMBL/GenBank/DDBJ databases">
        <title>R&amp;d 2014.</title>
        <authorList>
            <person name="Klenk H.-P."/>
        </authorList>
    </citation>
    <scope>NUCLEOTIDE SEQUENCE [LARGE SCALE GENOMIC DNA]</scope>
    <source>
        <strain evidence="1 2">DSM 43194</strain>
    </source>
</reference>
<evidence type="ECO:0000313" key="1">
    <source>
        <dbReference type="EMBL" id="TWH21877.1"/>
    </source>
</evidence>
<dbReference type="EMBL" id="VLJV01000001">
    <property type="protein sequence ID" value="TWH21877.1"/>
    <property type="molecule type" value="Genomic_DNA"/>
</dbReference>